<gene>
    <name evidence="6" type="ORF">EOI86_10105</name>
</gene>
<name>A0A3S2WCZ3_9PROT</name>
<dbReference type="OrthoDB" id="9786526at2"/>
<dbReference type="GO" id="GO:0003700">
    <property type="term" value="F:DNA-binding transcription factor activity"/>
    <property type="evidence" value="ECO:0007669"/>
    <property type="project" value="InterPro"/>
</dbReference>
<dbReference type="PRINTS" id="PR00039">
    <property type="entry name" value="HTHLYSR"/>
</dbReference>
<evidence type="ECO:0000313" key="6">
    <source>
        <dbReference type="EMBL" id="RVU39555.1"/>
    </source>
</evidence>
<dbReference type="CDD" id="cd05466">
    <property type="entry name" value="PBP2_LTTR_substrate"/>
    <property type="match status" value="1"/>
</dbReference>
<evidence type="ECO:0000256" key="4">
    <source>
        <dbReference type="ARBA" id="ARBA00023163"/>
    </source>
</evidence>
<dbReference type="Proteomes" id="UP000287447">
    <property type="component" value="Unassembled WGS sequence"/>
</dbReference>
<evidence type="ECO:0000256" key="1">
    <source>
        <dbReference type="ARBA" id="ARBA00009437"/>
    </source>
</evidence>
<dbReference type="SUPFAM" id="SSF46785">
    <property type="entry name" value="Winged helix' DNA-binding domain"/>
    <property type="match status" value="1"/>
</dbReference>
<reference evidence="7" key="1">
    <citation type="submission" date="2019-01" db="EMBL/GenBank/DDBJ databases">
        <title>Gri0909 isolated from a small marine red alga.</title>
        <authorList>
            <person name="Kim J."/>
            <person name="Jeong S.E."/>
            <person name="Jeon C.O."/>
        </authorList>
    </citation>
    <scope>NUCLEOTIDE SEQUENCE [LARGE SCALE GENOMIC DNA]</scope>
    <source>
        <strain evidence="7">Gri0909</strain>
    </source>
</reference>
<organism evidence="6 7">
    <name type="scientific">Hwanghaeella grinnelliae</name>
    <dbReference type="NCBI Taxonomy" id="2500179"/>
    <lineage>
        <taxon>Bacteria</taxon>
        <taxon>Pseudomonadati</taxon>
        <taxon>Pseudomonadota</taxon>
        <taxon>Alphaproteobacteria</taxon>
        <taxon>Rhodospirillales</taxon>
        <taxon>Rhodospirillaceae</taxon>
        <taxon>Hwanghaeella</taxon>
    </lineage>
</organism>
<dbReference type="FunFam" id="1.10.10.10:FF:000001">
    <property type="entry name" value="LysR family transcriptional regulator"/>
    <property type="match status" value="1"/>
</dbReference>
<dbReference type="Gene3D" id="3.40.190.10">
    <property type="entry name" value="Periplasmic binding protein-like II"/>
    <property type="match status" value="1"/>
</dbReference>
<feature type="domain" description="HTH lysR-type" evidence="5">
    <location>
        <begin position="1"/>
        <end position="58"/>
    </location>
</feature>
<evidence type="ECO:0000256" key="2">
    <source>
        <dbReference type="ARBA" id="ARBA00023015"/>
    </source>
</evidence>
<keyword evidence="7" id="KW-1185">Reference proteome</keyword>
<protein>
    <submittedName>
        <fullName evidence="6">LysR family transcriptional regulator</fullName>
    </submittedName>
</protein>
<dbReference type="PROSITE" id="PS50931">
    <property type="entry name" value="HTH_LYSR"/>
    <property type="match status" value="1"/>
</dbReference>
<dbReference type="RefSeq" id="WP_127764926.1">
    <property type="nucleotide sequence ID" value="NZ_SADE01000001.1"/>
</dbReference>
<dbReference type="InterPro" id="IPR000847">
    <property type="entry name" value="LysR_HTH_N"/>
</dbReference>
<sequence length="296" mass="33170">MHIDQIRTFLDVVSTGNFHKTAENLNVSQSSVSARIRTLEDELGRKLFTRGHTGAVLTPSGERLLRHATSLSRLWQRARQDVALAEQYRDSISLGVAISLWDQLEIQWVSWMRDRAPDVAVHVEADFSPGLMAHLRDGVLDVGLMYEPQKAPGLTIEEFMSDRLFLLTSQGRCRVDDPDWRKGYVKIDWGEPFKQDHDAAFPDLTPELTAGLGMIAVRYILEFGGSAYLPVRMVMQHIRSGLLHPVKGAPVFERMGCLVYGNSPANKDLLVLGLQGLRDVTKAFEAEASELIASWD</sequence>
<keyword evidence="4" id="KW-0804">Transcription</keyword>
<keyword evidence="3" id="KW-0238">DNA-binding</keyword>
<dbReference type="PANTHER" id="PTHR30126">
    <property type="entry name" value="HTH-TYPE TRANSCRIPTIONAL REGULATOR"/>
    <property type="match status" value="1"/>
</dbReference>
<evidence type="ECO:0000259" key="5">
    <source>
        <dbReference type="PROSITE" id="PS50931"/>
    </source>
</evidence>
<dbReference type="GO" id="GO:0000976">
    <property type="term" value="F:transcription cis-regulatory region binding"/>
    <property type="evidence" value="ECO:0007669"/>
    <property type="project" value="TreeGrafter"/>
</dbReference>
<comment type="caution">
    <text evidence="6">The sequence shown here is derived from an EMBL/GenBank/DDBJ whole genome shotgun (WGS) entry which is preliminary data.</text>
</comment>
<dbReference type="Gene3D" id="1.10.10.10">
    <property type="entry name" value="Winged helix-like DNA-binding domain superfamily/Winged helix DNA-binding domain"/>
    <property type="match status" value="1"/>
</dbReference>
<dbReference type="EMBL" id="SADE01000001">
    <property type="protein sequence ID" value="RVU39555.1"/>
    <property type="molecule type" value="Genomic_DNA"/>
</dbReference>
<dbReference type="AlphaFoldDB" id="A0A3S2WCZ3"/>
<dbReference type="SUPFAM" id="SSF53850">
    <property type="entry name" value="Periplasmic binding protein-like II"/>
    <property type="match status" value="1"/>
</dbReference>
<evidence type="ECO:0000256" key="3">
    <source>
        <dbReference type="ARBA" id="ARBA00023125"/>
    </source>
</evidence>
<proteinExistence type="inferred from homology"/>
<keyword evidence="2" id="KW-0805">Transcription regulation</keyword>
<dbReference type="InterPro" id="IPR036390">
    <property type="entry name" value="WH_DNA-bd_sf"/>
</dbReference>
<comment type="similarity">
    <text evidence="1">Belongs to the LysR transcriptional regulatory family.</text>
</comment>
<dbReference type="InterPro" id="IPR005119">
    <property type="entry name" value="LysR_subst-bd"/>
</dbReference>
<dbReference type="PANTHER" id="PTHR30126:SF21">
    <property type="entry name" value="TRANSCRIPTIONAL REGULATOR-RELATED"/>
    <property type="match status" value="1"/>
</dbReference>
<dbReference type="Pfam" id="PF03466">
    <property type="entry name" value="LysR_substrate"/>
    <property type="match status" value="1"/>
</dbReference>
<dbReference type="Pfam" id="PF00126">
    <property type="entry name" value="HTH_1"/>
    <property type="match status" value="1"/>
</dbReference>
<accession>A0A3S2WCZ3</accession>
<evidence type="ECO:0000313" key="7">
    <source>
        <dbReference type="Proteomes" id="UP000287447"/>
    </source>
</evidence>
<dbReference type="InterPro" id="IPR036388">
    <property type="entry name" value="WH-like_DNA-bd_sf"/>
</dbReference>